<evidence type="ECO:0000313" key="2">
    <source>
        <dbReference type="Proteomes" id="UP000016223"/>
    </source>
</evidence>
<organism evidence="1 2">
    <name type="scientific">Variovorax paradoxus B4</name>
    <dbReference type="NCBI Taxonomy" id="1246301"/>
    <lineage>
        <taxon>Bacteria</taxon>
        <taxon>Pseudomonadati</taxon>
        <taxon>Pseudomonadota</taxon>
        <taxon>Betaproteobacteria</taxon>
        <taxon>Burkholderiales</taxon>
        <taxon>Comamonadaceae</taxon>
        <taxon>Variovorax</taxon>
    </lineage>
</organism>
<dbReference type="Proteomes" id="UP000016223">
    <property type="component" value="Chromosome 1"/>
</dbReference>
<dbReference type="HOGENOM" id="CLU_3067395_0_0_4"/>
<sequence>MKKKLVAAGRISSQQMNACPSRCSPFRLINLSLLAIARAVASGSSPKISSSQL</sequence>
<accession>T1XHD6</accession>
<evidence type="ECO:0000313" key="1">
    <source>
        <dbReference type="EMBL" id="AGU51744.1"/>
    </source>
</evidence>
<gene>
    <name evidence="1" type="ORF">VAPA_1c46770</name>
</gene>
<name>T1XHD6_VARPD</name>
<proteinExistence type="predicted"/>
<dbReference type="EMBL" id="CP003911">
    <property type="protein sequence ID" value="AGU51744.1"/>
    <property type="molecule type" value="Genomic_DNA"/>
</dbReference>
<dbReference type="KEGG" id="vpd:VAPA_1c46770"/>
<dbReference type="AlphaFoldDB" id="T1XHD6"/>
<reference evidence="1 2" key="1">
    <citation type="submission" date="2012-10" db="EMBL/GenBank/DDBJ databases">
        <title>Genome sequence of Variovorax paradoxus B4.</title>
        <authorList>
            <person name="Schuldes J."/>
            <person name="Brandt U."/>
            <person name="Hiessl S."/>
            <person name="Wuebbeler J.H."/>
            <person name="Thuermer A."/>
            <person name="Steinbuechel A."/>
            <person name="Daniel R."/>
        </authorList>
    </citation>
    <scope>NUCLEOTIDE SEQUENCE [LARGE SCALE GENOMIC DNA]</scope>
    <source>
        <strain evidence="1 2">B4</strain>
    </source>
</reference>
<protein>
    <submittedName>
        <fullName evidence="1">Uncharacterized protein</fullName>
    </submittedName>
</protein>